<accession>F6HF48</accession>
<dbReference type="GO" id="GO:0009908">
    <property type="term" value="P:flower development"/>
    <property type="evidence" value="ECO:0007669"/>
    <property type="project" value="UniProtKB-KW"/>
</dbReference>
<evidence type="ECO:0000256" key="7">
    <source>
        <dbReference type="ARBA" id="ARBA00023242"/>
    </source>
</evidence>
<evidence type="ECO:0000256" key="5">
    <source>
        <dbReference type="ARBA" id="ARBA00023089"/>
    </source>
</evidence>
<dbReference type="HOGENOM" id="CLU_005040_0_0_1"/>
<sequence length="1284" mass="139633">MAPGRKRGANKAKAKSELRLGDLVLAKVKGFPAWPAKIGKPEDWDRTPDPKKYFVQFFGTEEIAFVAPGDIEAFTSEVKNKLSARCRGKTVKFFAQAVKEICDAYEELQQKNTSAHANDNLSPAIFSEKKNKASNGARTPKETESTSSPDKPFYVKEEIPNNSNEEDIICTGRTQVATPMKGSNSCHDNVEGGSSSCWDDDGTQSKIASGGSMKESSPDTLKSDSDITSGKRALKAKKQLKVTVDRQKDAMANNKAQPKGDLSGGKKRAQLGHGKHKLVDDEISHSVKRSKCVDPVDDATKKSHIKSIKNDSLSFTVDDKTVKHTEIKKSVSCLKVDNSMASEAETGTVGSDVPGDEDVLPLSKRRRRALEAMSDSATLTPEVKIEKNSVVLKNDALHSKSAKPLHTQLKRKRRTICRFEDDDDEEPKTPVHGPSRNESPSKECSPRLQQTVEKRPKKTMAAPISHSPRKLESEKLSSKEAKQILSPPKKSPRSASATKPMLEQHKAVKSAVKVSSSGTLVKVQSGSAKALSLLADSLTAQNQVAIQRNKPMSKNLMENNSLLGERLEAGRNDKTSSLIDPKIADSVLSMKHLIAAAQAKRRQAHSQNISHGNPNTAFVSIIDVQGGSPSPVSAVPPFPSGTSSVMQADMQGFYPHTTMASPSAHSRQFASQSQLDIEDSEDRRVGSGPRAAGGSLSGGTEAAVARDAFEGMIETLSRTKESIGRATRLAIDCAKYGIANEVVELLIRKLESEPSFHRRVDLFFLVDSITQCSHSQKGIAGASYIPTVQAALPRLLGAAAPSGAGARENRRQCLKVLRLWLERKILPESLLRRYMDDIGVSNDDTTSGFFLRRPSRSERAVDDPIREMEGMFVDEYGSNATFQLPGLLSSHVFEDEDEEDLPSGFSKEAAGASPVKPTHASGDPETVTPNDRRHHILEDVDGELEMEDVSGHLKDERPLFRNGSFEMDSHQDSDRISELASNNSNELPPLPEGSPPLPIDSPPPPPPLPPSPPPPPPPPLSPSPPPPPPPFPSQLPPLPPPPSSPQLAYQPPVPHEYCSVVSGNQLAPMAGNTSHGGHIDTAVKSEMFPQQSPCFAPTGVCNSREPSGFNSSRPLEYGHNDMYLNHQASQPSQQFQPGNTPFSQRPLHPAPSPQTQPSHFSYTNPNIQQHQQHPYSHPYPLPPPPDTRRRFGADEQWRMSSSELNTDSQRGLWMSGGRTPSCSGPPFVQEGYFRPPLERPPANNMGFHSTPNALPAGAPIPVHGVSQMLPCRPDVSALNCWRPA</sequence>
<feature type="region of interest" description="Disordered" evidence="8">
    <location>
        <begin position="176"/>
        <end position="286"/>
    </location>
</feature>
<dbReference type="Pfam" id="PF04818">
    <property type="entry name" value="CID"/>
    <property type="match status" value="1"/>
</dbReference>
<keyword evidence="7" id="KW-0539">Nucleus</keyword>
<organism evidence="11 12">
    <name type="scientific">Vitis vinifera</name>
    <name type="common">Grape</name>
    <dbReference type="NCBI Taxonomy" id="29760"/>
    <lineage>
        <taxon>Eukaryota</taxon>
        <taxon>Viridiplantae</taxon>
        <taxon>Streptophyta</taxon>
        <taxon>Embryophyta</taxon>
        <taxon>Tracheophyta</taxon>
        <taxon>Spermatophyta</taxon>
        <taxon>Magnoliopsida</taxon>
        <taxon>eudicotyledons</taxon>
        <taxon>Gunneridae</taxon>
        <taxon>Pentapetalae</taxon>
        <taxon>rosids</taxon>
        <taxon>Vitales</taxon>
        <taxon>Vitaceae</taxon>
        <taxon>Viteae</taxon>
        <taxon>Vitis</taxon>
    </lineage>
</organism>
<dbReference type="STRING" id="29760.F6HF48"/>
<dbReference type="SMART" id="SM00582">
    <property type="entry name" value="RPR"/>
    <property type="match status" value="1"/>
</dbReference>
<evidence type="ECO:0000313" key="11">
    <source>
        <dbReference type="EMBL" id="CCB50988.1"/>
    </source>
</evidence>
<dbReference type="PANTHER" id="PTHR12550:SF70">
    <property type="entry name" value="JIL-1 ANCHORING AND STABILIZING PROTEIN, ISOFORM A"/>
    <property type="match status" value="1"/>
</dbReference>
<evidence type="ECO:0000259" key="9">
    <source>
        <dbReference type="PROSITE" id="PS50812"/>
    </source>
</evidence>
<dbReference type="InParanoid" id="F6HF48"/>
<feature type="region of interest" description="Disordered" evidence="8">
    <location>
        <begin position="114"/>
        <end position="159"/>
    </location>
</feature>
<dbReference type="PRINTS" id="PR01217">
    <property type="entry name" value="PRICHEXTENSN"/>
</dbReference>
<feature type="compositionally biased region" description="Acidic residues" evidence="8">
    <location>
        <begin position="939"/>
        <end position="948"/>
    </location>
</feature>
<evidence type="ECO:0000259" key="10">
    <source>
        <dbReference type="PROSITE" id="PS51391"/>
    </source>
</evidence>
<dbReference type="CDD" id="cd20147">
    <property type="entry name" value="PWWP_HULK"/>
    <property type="match status" value="1"/>
</dbReference>
<dbReference type="InterPro" id="IPR000313">
    <property type="entry name" value="PWWP_dom"/>
</dbReference>
<dbReference type="PROSITE" id="PS51391">
    <property type="entry name" value="CID"/>
    <property type="match status" value="1"/>
</dbReference>
<keyword evidence="5" id="KW-0287">Flowering</keyword>
<dbReference type="Gene3D" id="1.25.40.90">
    <property type="match status" value="1"/>
</dbReference>
<comment type="subcellular location">
    <subcellularLocation>
        <location evidence="1">Nucleus</location>
    </subcellularLocation>
</comment>
<feature type="compositionally biased region" description="Polar residues" evidence="8">
    <location>
        <begin position="176"/>
        <end position="197"/>
    </location>
</feature>
<dbReference type="FunCoup" id="F6HF48">
    <property type="interactions" value="1964"/>
</dbReference>
<feature type="region of interest" description="Disordered" evidence="8">
    <location>
        <begin position="655"/>
        <end position="699"/>
    </location>
</feature>
<dbReference type="InterPro" id="IPR006569">
    <property type="entry name" value="CID_dom"/>
</dbReference>
<evidence type="ECO:0008006" key="13">
    <source>
        <dbReference type="Google" id="ProtNLM"/>
    </source>
</evidence>
<feature type="compositionally biased region" description="Basic residues" evidence="8">
    <location>
        <begin position="402"/>
        <end position="416"/>
    </location>
</feature>
<dbReference type="PROSITE" id="PS50812">
    <property type="entry name" value="PWWP"/>
    <property type="match status" value="1"/>
</dbReference>
<feature type="compositionally biased region" description="Basic and acidic residues" evidence="8">
    <location>
        <begin position="949"/>
        <end position="959"/>
    </location>
</feature>
<dbReference type="Proteomes" id="UP000009183">
    <property type="component" value="Chromosome 1"/>
</dbReference>
<feature type="compositionally biased region" description="Basic and acidic residues" evidence="8">
    <location>
        <begin position="967"/>
        <end position="977"/>
    </location>
</feature>
<feature type="compositionally biased region" description="Basic and acidic residues" evidence="8">
    <location>
        <begin position="277"/>
        <end position="286"/>
    </location>
</feature>
<feature type="compositionally biased region" description="Basic and acidic residues" evidence="8">
    <location>
        <begin position="469"/>
        <end position="482"/>
    </location>
</feature>
<feature type="compositionally biased region" description="Basic residues" evidence="8">
    <location>
        <begin position="265"/>
        <end position="276"/>
    </location>
</feature>
<proteinExistence type="predicted"/>
<feature type="compositionally biased region" description="Polar residues" evidence="8">
    <location>
        <begin position="658"/>
        <end position="675"/>
    </location>
</feature>
<evidence type="ECO:0000256" key="1">
    <source>
        <dbReference type="ARBA" id="ARBA00004123"/>
    </source>
</evidence>
<dbReference type="eggNOG" id="KOG1904">
    <property type="taxonomic scope" value="Eukaryota"/>
</dbReference>
<evidence type="ECO:0000313" key="12">
    <source>
        <dbReference type="Proteomes" id="UP000009183"/>
    </source>
</evidence>
<dbReference type="Gene3D" id="2.30.30.140">
    <property type="match status" value="1"/>
</dbReference>
<name>F6HF48_VITVI</name>
<evidence type="ECO:0000256" key="2">
    <source>
        <dbReference type="ARBA" id="ARBA00022473"/>
    </source>
</evidence>
<dbReference type="SMART" id="SM00293">
    <property type="entry name" value="PWWP"/>
    <property type="match status" value="1"/>
</dbReference>
<dbReference type="GO" id="GO:0006338">
    <property type="term" value="P:chromatin remodeling"/>
    <property type="evidence" value="ECO:0000318"/>
    <property type="project" value="GO_Central"/>
</dbReference>
<dbReference type="EMBL" id="FN595752">
    <property type="protein sequence ID" value="CCB50988.1"/>
    <property type="molecule type" value="Genomic_DNA"/>
</dbReference>
<evidence type="ECO:0000256" key="3">
    <source>
        <dbReference type="ARBA" id="ARBA00022664"/>
    </source>
</evidence>
<gene>
    <name evidence="11" type="ordered locus">VIT_01s0011g02120</name>
</gene>
<evidence type="ECO:0000256" key="4">
    <source>
        <dbReference type="ARBA" id="ARBA00023015"/>
    </source>
</evidence>
<dbReference type="InterPro" id="IPR008942">
    <property type="entry name" value="ENTH_VHS"/>
</dbReference>
<feature type="region of interest" description="Disordered" evidence="8">
    <location>
        <begin position="1130"/>
        <end position="1250"/>
    </location>
</feature>
<protein>
    <recommendedName>
        <fullName evidence="13">ENHANCER OF AG-4 protein 2</fullName>
    </recommendedName>
</protein>
<keyword evidence="4" id="KW-0805">Transcription regulation</keyword>
<feature type="region of interest" description="Disordered" evidence="8">
    <location>
        <begin position="343"/>
        <end position="362"/>
    </location>
</feature>
<feature type="domain" description="PWWP" evidence="9">
    <location>
        <begin position="20"/>
        <end position="77"/>
    </location>
</feature>
<dbReference type="Pfam" id="PF00855">
    <property type="entry name" value="PWWP"/>
    <property type="match status" value="1"/>
</dbReference>
<dbReference type="FunFam" id="1.25.40.90:FF:000037">
    <property type="entry name" value="Enhancer of ag-4 2"/>
    <property type="match status" value="1"/>
</dbReference>
<feature type="compositionally biased region" description="Polar residues" evidence="8">
    <location>
        <begin position="1130"/>
        <end position="1143"/>
    </location>
</feature>
<dbReference type="SUPFAM" id="SSF63748">
    <property type="entry name" value="Tudor/PWWP/MBT"/>
    <property type="match status" value="1"/>
</dbReference>
<dbReference type="GO" id="GO:0005634">
    <property type="term" value="C:nucleus"/>
    <property type="evidence" value="ECO:0000318"/>
    <property type="project" value="GO_Central"/>
</dbReference>
<feature type="compositionally biased region" description="Polar residues" evidence="8">
    <location>
        <begin position="1198"/>
        <end position="1209"/>
    </location>
</feature>
<feature type="domain" description="CID" evidence="10">
    <location>
        <begin position="701"/>
        <end position="842"/>
    </location>
</feature>
<keyword evidence="2" id="KW-0217">Developmental protein</keyword>
<feature type="region of interest" description="Disordered" evidence="8">
    <location>
        <begin position="402"/>
        <end position="502"/>
    </location>
</feature>
<reference evidence="12" key="1">
    <citation type="journal article" date="2007" name="Nature">
        <title>The grapevine genome sequence suggests ancestral hexaploidization in major angiosperm phyla.</title>
        <authorList>
            <consortium name="The French-Italian Public Consortium for Grapevine Genome Characterization."/>
            <person name="Jaillon O."/>
            <person name="Aury J.-M."/>
            <person name="Noel B."/>
            <person name="Policriti A."/>
            <person name="Clepet C."/>
            <person name="Casagrande A."/>
            <person name="Choisne N."/>
            <person name="Aubourg S."/>
            <person name="Vitulo N."/>
            <person name="Jubin C."/>
            <person name="Vezzi A."/>
            <person name="Legeai F."/>
            <person name="Hugueney P."/>
            <person name="Dasilva C."/>
            <person name="Horner D."/>
            <person name="Mica E."/>
            <person name="Jublot D."/>
            <person name="Poulain J."/>
            <person name="Bruyere C."/>
            <person name="Billault A."/>
            <person name="Segurens B."/>
            <person name="Gouyvenoux M."/>
            <person name="Ugarte E."/>
            <person name="Cattonaro F."/>
            <person name="Anthouard V."/>
            <person name="Vico V."/>
            <person name="Del Fabbro C."/>
            <person name="Alaux M."/>
            <person name="Di Gaspero G."/>
            <person name="Dumas V."/>
            <person name="Felice N."/>
            <person name="Paillard S."/>
            <person name="Juman I."/>
            <person name="Moroldo M."/>
            <person name="Scalabrin S."/>
            <person name="Canaguier A."/>
            <person name="Le Clainche I."/>
            <person name="Malacrida G."/>
            <person name="Durand E."/>
            <person name="Pesole G."/>
            <person name="Laucou V."/>
            <person name="Chatelet P."/>
            <person name="Merdinoglu D."/>
            <person name="Delledonne M."/>
            <person name="Pezzotti M."/>
            <person name="Lecharny A."/>
            <person name="Scarpelli C."/>
            <person name="Artiguenave F."/>
            <person name="Pe M.E."/>
            <person name="Valle G."/>
            <person name="Morgante M."/>
            <person name="Caboche M."/>
            <person name="Adam-Blondon A.-F."/>
            <person name="Weissenbach J."/>
            <person name="Quetier F."/>
            <person name="Wincker P."/>
        </authorList>
    </citation>
    <scope>NUCLEOTIDE SEQUENCE [LARGE SCALE GENOMIC DNA]</scope>
    <source>
        <strain evidence="12">cv. Pinot noir / PN40024</strain>
    </source>
</reference>
<dbReference type="GO" id="GO:0006397">
    <property type="term" value="P:mRNA processing"/>
    <property type="evidence" value="ECO:0007669"/>
    <property type="project" value="UniProtKB-KW"/>
</dbReference>
<feature type="compositionally biased region" description="Pro residues" evidence="8">
    <location>
        <begin position="988"/>
        <end position="1044"/>
    </location>
</feature>
<evidence type="ECO:0000256" key="6">
    <source>
        <dbReference type="ARBA" id="ARBA00023163"/>
    </source>
</evidence>
<feature type="compositionally biased region" description="Basic and acidic residues" evidence="8">
    <location>
        <begin position="1186"/>
        <end position="1197"/>
    </location>
</feature>
<dbReference type="PaxDb" id="29760-VIT_01s0011g02120.t01"/>
<evidence type="ECO:0000256" key="8">
    <source>
        <dbReference type="SAM" id="MobiDB-lite"/>
    </source>
</evidence>
<feature type="compositionally biased region" description="Polar residues" evidence="8">
    <location>
        <begin position="1155"/>
        <end position="1167"/>
    </location>
</feature>
<keyword evidence="12" id="KW-1185">Reference proteome</keyword>
<feature type="region of interest" description="Disordered" evidence="8">
    <location>
        <begin position="894"/>
        <end position="1051"/>
    </location>
</feature>
<keyword evidence="6" id="KW-0804">Transcription</keyword>
<keyword evidence="3" id="KW-0507">mRNA processing</keyword>
<dbReference type="PANTHER" id="PTHR12550">
    <property type="entry name" value="HEPATOMA-DERIVED GROWTH FACTOR-RELATED"/>
    <property type="match status" value="1"/>
</dbReference>